<keyword evidence="2" id="KW-1185">Reference proteome</keyword>
<evidence type="ECO:0000313" key="2">
    <source>
        <dbReference type="Proteomes" id="UP001177021"/>
    </source>
</evidence>
<accession>A0ACB0JGL1</accession>
<comment type="caution">
    <text evidence="1">The sequence shown here is derived from an EMBL/GenBank/DDBJ whole genome shotgun (WGS) entry which is preliminary data.</text>
</comment>
<name>A0ACB0JGL1_TRIPR</name>
<proteinExistence type="predicted"/>
<dbReference type="EMBL" id="CASHSV030000034">
    <property type="protein sequence ID" value="CAJ2643036.1"/>
    <property type="molecule type" value="Genomic_DNA"/>
</dbReference>
<protein>
    <submittedName>
        <fullName evidence="1">Uncharacterized protein</fullName>
    </submittedName>
</protein>
<dbReference type="Proteomes" id="UP001177021">
    <property type="component" value="Unassembled WGS sequence"/>
</dbReference>
<organism evidence="1 2">
    <name type="scientific">Trifolium pratense</name>
    <name type="common">Red clover</name>
    <dbReference type="NCBI Taxonomy" id="57577"/>
    <lineage>
        <taxon>Eukaryota</taxon>
        <taxon>Viridiplantae</taxon>
        <taxon>Streptophyta</taxon>
        <taxon>Embryophyta</taxon>
        <taxon>Tracheophyta</taxon>
        <taxon>Spermatophyta</taxon>
        <taxon>Magnoliopsida</taxon>
        <taxon>eudicotyledons</taxon>
        <taxon>Gunneridae</taxon>
        <taxon>Pentapetalae</taxon>
        <taxon>rosids</taxon>
        <taxon>fabids</taxon>
        <taxon>Fabales</taxon>
        <taxon>Fabaceae</taxon>
        <taxon>Papilionoideae</taxon>
        <taxon>50 kb inversion clade</taxon>
        <taxon>NPAAA clade</taxon>
        <taxon>Hologalegina</taxon>
        <taxon>IRL clade</taxon>
        <taxon>Trifolieae</taxon>
        <taxon>Trifolium</taxon>
    </lineage>
</organism>
<evidence type="ECO:0000313" key="1">
    <source>
        <dbReference type="EMBL" id="CAJ2643036.1"/>
    </source>
</evidence>
<reference evidence="1" key="1">
    <citation type="submission" date="2023-10" db="EMBL/GenBank/DDBJ databases">
        <authorList>
            <person name="Rodriguez Cubillos JULIANA M."/>
            <person name="De Vega J."/>
        </authorList>
    </citation>
    <scope>NUCLEOTIDE SEQUENCE</scope>
</reference>
<sequence length="106" mass="12316">MGLVYSPHNCLPNGKPCVETKEFNLLHNMLEAVVEERYQDADKFFLGTSFKLGCMFHKITFLMDCNIDWTSKVTILMSHVSDATLALWRDKLNQFKKKANNRSWTL</sequence>
<gene>
    <name evidence="1" type="ORF">MILVUS5_LOCUS12367</name>
</gene>